<keyword evidence="1" id="KW-0812">Transmembrane</keyword>
<keyword evidence="1" id="KW-1133">Transmembrane helix</keyword>
<proteinExistence type="predicted"/>
<accession>A0A1F4Y2D2</accession>
<gene>
    <name evidence="2" type="ORF">A2419_01550</name>
</gene>
<dbReference type="Pfam" id="PF18936">
    <property type="entry name" value="DUF5684"/>
    <property type="match status" value="1"/>
</dbReference>
<feature type="transmembrane region" description="Helical" evidence="1">
    <location>
        <begin position="147"/>
        <end position="165"/>
    </location>
</feature>
<dbReference type="Proteomes" id="UP000176568">
    <property type="component" value="Unassembled WGS sequence"/>
</dbReference>
<dbReference type="Pfam" id="PF13644">
    <property type="entry name" value="DKNYY"/>
    <property type="match status" value="1"/>
</dbReference>
<protein>
    <submittedName>
        <fullName evidence="2">Uncharacterized protein</fullName>
    </submittedName>
</protein>
<name>A0A1F4Y2D2_9BACT</name>
<feature type="transmembrane region" description="Helical" evidence="1">
    <location>
        <begin position="109"/>
        <end position="127"/>
    </location>
</feature>
<dbReference type="InterPro" id="IPR043739">
    <property type="entry name" value="DUF5684"/>
</dbReference>
<dbReference type="EMBL" id="MEXB01000012">
    <property type="protein sequence ID" value="OGC88135.1"/>
    <property type="molecule type" value="Genomic_DNA"/>
</dbReference>
<dbReference type="STRING" id="1797247.A2419_01550"/>
<feature type="transmembrane region" description="Helical" evidence="1">
    <location>
        <begin position="22"/>
        <end position="45"/>
    </location>
</feature>
<reference evidence="2 3" key="1">
    <citation type="journal article" date="2016" name="Nat. Commun.">
        <title>Thousands of microbial genomes shed light on interconnected biogeochemical processes in an aquifer system.</title>
        <authorList>
            <person name="Anantharaman K."/>
            <person name="Brown C.T."/>
            <person name="Hug L.A."/>
            <person name="Sharon I."/>
            <person name="Castelle C.J."/>
            <person name="Probst A.J."/>
            <person name="Thomas B.C."/>
            <person name="Singh A."/>
            <person name="Wilkins M.J."/>
            <person name="Karaoz U."/>
            <person name="Brodie E.L."/>
            <person name="Williams K.H."/>
            <person name="Hubbard S.S."/>
            <person name="Banfield J.F."/>
        </authorList>
    </citation>
    <scope>NUCLEOTIDE SEQUENCE [LARGE SCALE GENOMIC DNA]</scope>
</reference>
<feature type="transmembrane region" description="Helical" evidence="1">
    <location>
        <begin position="79"/>
        <end position="103"/>
    </location>
</feature>
<dbReference type="InterPro" id="IPR027375">
    <property type="entry name" value="DKNYY"/>
</dbReference>
<comment type="caution">
    <text evidence="2">The sequence shown here is derived from an EMBL/GenBank/DDBJ whole genome shotgun (WGS) entry which is preliminary data.</text>
</comment>
<evidence type="ECO:0000256" key="1">
    <source>
        <dbReference type="SAM" id="Phobius"/>
    </source>
</evidence>
<organism evidence="2 3">
    <name type="scientific">Candidatus Adlerbacteria bacterium RIFOXYC1_FULL_48_26</name>
    <dbReference type="NCBI Taxonomy" id="1797247"/>
    <lineage>
        <taxon>Bacteria</taxon>
        <taxon>Candidatus Adleribacteriota</taxon>
    </lineage>
</organism>
<dbReference type="AlphaFoldDB" id="A0A1F4Y2D2"/>
<sequence>MSHWLSFVTPTELYGAVSKSEMAALISIVLALVAIVLVAITLVLVSRWYMFKKMGMPGWYSLIPFYSSAKELEYTHAPLWWIFLLIIPIVSIIPSVILIHRLAVVFGKGWWFTIGLIFLPFIFYPILGFGKATYENTYPKSSPITPAIQYSLIAGFVFLALFAPFPSDEGFHAPIRILAENSPYAADDMYVYYSDKLLPKADPDTFEVEGAYGYDHRTAYYGGEIIKGVDAGTFTVIGDYWAKDKDRVYSDGNVIVGADPATFELIDVEYEYYGRDATQVFTYDGVIKGAEPETFVPLQYGYAKDAKNVYYNMELMSDADVSTFTVSGYDLDVPYDAQDKNHTYSSGKIYKAPSVN</sequence>
<evidence type="ECO:0000313" key="3">
    <source>
        <dbReference type="Proteomes" id="UP000176568"/>
    </source>
</evidence>
<keyword evidence="1" id="KW-0472">Membrane</keyword>
<evidence type="ECO:0000313" key="2">
    <source>
        <dbReference type="EMBL" id="OGC88135.1"/>
    </source>
</evidence>